<evidence type="ECO:0000313" key="1">
    <source>
        <dbReference type="EMBL" id="RDX49731.1"/>
    </source>
</evidence>
<evidence type="ECO:0000313" key="2">
    <source>
        <dbReference type="Proteomes" id="UP000256964"/>
    </source>
</evidence>
<proteinExistence type="predicted"/>
<dbReference type="STRING" id="139420.A0A371DB20"/>
<organism evidence="1 2">
    <name type="scientific">Lentinus brumalis</name>
    <dbReference type="NCBI Taxonomy" id="2498619"/>
    <lineage>
        <taxon>Eukaryota</taxon>
        <taxon>Fungi</taxon>
        <taxon>Dikarya</taxon>
        <taxon>Basidiomycota</taxon>
        <taxon>Agaricomycotina</taxon>
        <taxon>Agaricomycetes</taxon>
        <taxon>Polyporales</taxon>
        <taxon>Polyporaceae</taxon>
        <taxon>Lentinus</taxon>
    </lineage>
</organism>
<dbReference type="Proteomes" id="UP000256964">
    <property type="component" value="Unassembled WGS sequence"/>
</dbReference>
<accession>A0A371DB20</accession>
<gene>
    <name evidence="1" type="ORF">OH76DRAFT_509126</name>
</gene>
<dbReference type="InterPro" id="IPR032675">
    <property type="entry name" value="LRR_dom_sf"/>
</dbReference>
<sequence length="540" mass="60917">MCSNLLGFILTKIWDGAGTANAEPTTSVRMANRSITDVQDILYEVFLYLNPDHYTYQEEIARARNTLLHSALTCRNFARPALDVLWNCLPSEKPLLELLWTLGIVLEVEIEGSASGPIYTYPYQGDPRAHSRWKRFQEYSMQVRSITLDPHIPRAGSIWEILVTRLRGDSVLPALRKVTLSRESSFYRDGGASVPPLGNDMTRGALWLISPSVHQMSVSLPEPGFRIRRPAVQKIVELACSMAPDLHYLRVRTLWPINLGFLHGHKRLHAVTIYTVTNTDALKSLTTLPHLEDLSLAVGGTFPLRLAFQRVRFLALSGSWSRLNLFIDETDLPQLRSFSASVIQRSRAQVWYNICASCFQTLSRKHTRLTTLDIKCRNNVISVGRIGLAQESGTSPFSLMVEPLLALHELRDVSLLFGEFTFPFSSSDIRSFAESWPSLESFRLEFVTQDEQRAGFESVVHFAHHCPRLRSLQLPGMELTRGSLEGIAYPEGQHHHPLREFRVAQVAFPGGLDLSREVIQFTQRVFPHVGAPVAAVHRSL</sequence>
<reference evidence="1 2" key="1">
    <citation type="journal article" date="2018" name="Biotechnol. Biofuels">
        <title>Integrative visual omics of the white-rot fungus Polyporus brumalis exposes the biotechnological potential of its oxidative enzymes for delignifying raw plant biomass.</title>
        <authorList>
            <person name="Miyauchi S."/>
            <person name="Rancon A."/>
            <person name="Drula E."/>
            <person name="Hage H."/>
            <person name="Chaduli D."/>
            <person name="Favel A."/>
            <person name="Grisel S."/>
            <person name="Henrissat B."/>
            <person name="Herpoel-Gimbert I."/>
            <person name="Ruiz-Duenas F.J."/>
            <person name="Chevret D."/>
            <person name="Hainaut M."/>
            <person name="Lin J."/>
            <person name="Wang M."/>
            <person name="Pangilinan J."/>
            <person name="Lipzen A."/>
            <person name="Lesage-Meessen L."/>
            <person name="Navarro D."/>
            <person name="Riley R."/>
            <person name="Grigoriev I.V."/>
            <person name="Zhou S."/>
            <person name="Raouche S."/>
            <person name="Rosso M.N."/>
        </authorList>
    </citation>
    <scope>NUCLEOTIDE SEQUENCE [LARGE SCALE GENOMIC DNA]</scope>
    <source>
        <strain evidence="1 2">BRFM 1820</strain>
    </source>
</reference>
<name>A0A371DB20_9APHY</name>
<dbReference type="EMBL" id="KZ857403">
    <property type="protein sequence ID" value="RDX49731.1"/>
    <property type="molecule type" value="Genomic_DNA"/>
</dbReference>
<evidence type="ECO:0008006" key="3">
    <source>
        <dbReference type="Google" id="ProtNLM"/>
    </source>
</evidence>
<keyword evidence="2" id="KW-1185">Reference proteome</keyword>
<protein>
    <recommendedName>
        <fullName evidence="3">F-box domain-containing protein</fullName>
    </recommendedName>
</protein>
<dbReference type="SUPFAM" id="SSF52047">
    <property type="entry name" value="RNI-like"/>
    <property type="match status" value="1"/>
</dbReference>
<dbReference type="Gene3D" id="3.80.10.10">
    <property type="entry name" value="Ribonuclease Inhibitor"/>
    <property type="match status" value="1"/>
</dbReference>
<dbReference type="AlphaFoldDB" id="A0A371DB20"/>
<dbReference type="OrthoDB" id="2752751at2759"/>